<comment type="caution">
    <text evidence="3">The sequence shown here is derived from an EMBL/GenBank/DDBJ whole genome shotgun (WGS) entry which is preliminary data.</text>
</comment>
<feature type="non-terminal residue" evidence="3">
    <location>
        <position position="1"/>
    </location>
</feature>
<gene>
    <name evidence="3" type="ORF">CU098_002899</name>
</gene>
<feature type="non-terminal residue" evidence="3">
    <location>
        <position position="444"/>
    </location>
</feature>
<feature type="compositionally biased region" description="Pro residues" evidence="1">
    <location>
        <begin position="33"/>
        <end position="48"/>
    </location>
</feature>
<reference evidence="3 4" key="1">
    <citation type="journal article" date="2018" name="G3 (Bethesda)">
        <title>Phylogenetic and Phylogenomic Definition of Rhizopus Species.</title>
        <authorList>
            <person name="Gryganskyi A.P."/>
            <person name="Golan J."/>
            <person name="Dolatabadi S."/>
            <person name="Mondo S."/>
            <person name="Robb S."/>
            <person name="Idnurm A."/>
            <person name="Muszewska A."/>
            <person name="Steczkiewicz K."/>
            <person name="Masonjones S."/>
            <person name="Liao H.L."/>
            <person name="Gajdeczka M.T."/>
            <person name="Anike F."/>
            <person name="Vuek A."/>
            <person name="Anishchenko I.M."/>
            <person name="Voigt K."/>
            <person name="de Hoog G.S."/>
            <person name="Smith M.E."/>
            <person name="Heitman J."/>
            <person name="Vilgalys R."/>
            <person name="Stajich J.E."/>
        </authorList>
    </citation>
    <scope>NUCLEOTIDE SEQUENCE [LARGE SCALE GENOMIC DNA]</scope>
    <source>
        <strain evidence="3 4">LSU 92-RS-03</strain>
    </source>
</reference>
<evidence type="ECO:0000256" key="1">
    <source>
        <dbReference type="SAM" id="MobiDB-lite"/>
    </source>
</evidence>
<sequence length="444" mass="50455">TSLDSVKKYTNIILSNPPPRISSLEEKNSQQNFPPPAPSPSFPLPLPPTTHSTREDILSSNDFPLPPIHRNHQHQRQFLLSPIHESDPIDFKEKKTADAASKSKLYPPSRHRQARKQSLDMLQTHANSSLDDWKYIGEKNQTQMYCQSIQGNPLPILRGETTLTGNWTPEQICSVIQCFGARKLWDEHFENGQIIERFSQKEYLVYTQMKSIFPIQSRDFSLLTSIESNVATGTVYVVSTSVEDELIPEKAQHIRGSLVTFGWALKPIKDGHRLAGVTVSIIAHLQMGGVTPLPSAIVRTLTTHLPSLGDQVQSYLLDHGCPPYIRRVAGKVILEQFDHQEKMYSIHFIAKHAPSARQYRNKNSQKMIGSMWCTDIRTHTSMYPMGYRITTTPHEGIRVDMRPDGMGFRIYTEREDMDGQTIQLQINPCTTTNQKPVFAWNDIV</sequence>
<dbReference type="Proteomes" id="UP000253551">
    <property type="component" value="Unassembled WGS sequence"/>
</dbReference>
<evidence type="ECO:0000313" key="4">
    <source>
        <dbReference type="Proteomes" id="UP000253551"/>
    </source>
</evidence>
<dbReference type="CDD" id="cd00177">
    <property type="entry name" value="START"/>
    <property type="match status" value="1"/>
</dbReference>
<proteinExistence type="predicted"/>
<dbReference type="STRING" id="4846.A0A367IML9"/>
<dbReference type="PANTHER" id="PTHR19308">
    <property type="entry name" value="PHOSPHATIDYLCHOLINE TRANSFER PROTEIN"/>
    <property type="match status" value="1"/>
</dbReference>
<dbReference type="OrthoDB" id="196858at2759"/>
<dbReference type="InterPro" id="IPR002913">
    <property type="entry name" value="START_lipid-bd_dom"/>
</dbReference>
<dbReference type="GO" id="GO:0008289">
    <property type="term" value="F:lipid binding"/>
    <property type="evidence" value="ECO:0007669"/>
    <property type="project" value="InterPro"/>
</dbReference>
<dbReference type="GO" id="GO:0005737">
    <property type="term" value="C:cytoplasm"/>
    <property type="evidence" value="ECO:0007669"/>
    <property type="project" value="UniProtKB-ARBA"/>
</dbReference>
<dbReference type="Gene3D" id="3.30.530.20">
    <property type="match status" value="1"/>
</dbReference>
<evidence type="ECO:0000259" key="2">
    <source>
        <dbReference type="PROSITE" id="PS50848"/>
    </source>
</evidence>
<accession>A0A367IML9</accession>
<dbReference type="SUPFAM" id="SSF55961">
    <property type="entry name" value="Bet v1-like"/>
    <property type="match status" value="1"/>
</dbReference>
<evidence type="ECO:0000313" key="3">
    <source>
        <dbReference type="EMBL" id="RCH78883.1"/>
    </source>
</evidence>
<protein>
    <recommendedName>
        <fullName evidence="2">START domain-containing protein</fullName>
    </recommendedName>
</protein>
<organism evidence="3 4">
    <name type="scientific">Rhizopus stolonifer</name>
    <name type="common">Rhizopus nigricans</name>
    <dbReference type="NCBI Taxonomy" id="4846"/>
    <lineage>
        <taxon>Eukaryota</taxon>
        <taxon>Fungi</taxon>
        <taxon>Fungi incertae sedis</taxon>
        <taxon>Mucoromycota</taxon>
        <taxon>Mucoromycotina</taxon>
        <taxon>Mucoromycetes</taxon>
        <taxon>Mucorales</taxon>
        <taxon>Mucorineae</taxon>
        <taxon>Rhizopodaceae</taxon>
        <taxon>Rhizopus</taxon>
    </lineage>
</organism>
<dbReference type="PANTHER" id="PTHR19308:SF14">
    <property type="entry name" value="START DOMAIN-CONTAINING PROTEIN"/>
    <property type="match status" value="1"/>
</dbReference>
<keyword evidence="4" id="KW-1185">Reference proteome</keyword>
<dbReference type="InterPro" id="IPR051213">
    <property type="entry name" value="START_lipid_transfer"/>
</dbReference>
<feature type="region of interest" description="Disordered" evidence="1">
    <location>
        <begin position="1"/>
        <end position="69"/>
    </location>
</feature>
<dbReference type="InterPro" id="IPR023393">
    <property type="entry name" value="START-like_dom_sf"/>
</dbReference>
<feature type="region of interest" description="Disordered" evidence="1">
    <location>
        <begin position="91"/>
        <end position="114"/>
    </location>
</feature>
<dbReference type="Pfam" id="PF01852">
    <property type="entry name" value="START"/>
    <property type="match status" value="1"/>
</dbReference>
<feature type="domain" description="START" evidence="2">
    <location>
        <begin position="117"/>
        <end position="300"/>
    </location>
</feature>
<dbReference type="PROSITE" id="PS50848">
    <property type="entry name" value="START"/>
    <property type="match status" value="1"/>
</dbReference>
<dbReference type="AlphaFoldDB" id="A0A367IML9"/>
<dbReference type="EMBL" id="PJQM01006932">
    <property type="protein sequence ID" value="RCH78883.1"/>
    <property type="molecule type" value="Genomic_DNA"/>
</dbReference>
<name>A0A367IML9_RHIST</name>